<dbReference type="EMBL" id="AB062482">
    <property type="protein sequence ID" value="BAB93507.1"/>
    <property type="molecule type" value="mRNA"/>
</dbReference>
<dbReference type="AlphaFoldDB" id="Q8NI78"/>
<sequence>MFELLPNCMLFILNSPSDRIPRPREVKKTSPRSITLLLTAPNLLDSKSNGFPGTMMLVDLKK</sequence>
<proteinExistence type="evidence at transcript level"/>
<evidence type="ECO:0000313" key="1">
    <source>
        <dbReference type="EMBL" id="BAB93507.1"/>
    </source>
</evidence>
<organism evidence="1">
    <name type="scientific">Homo sapiens</name>
    <name type="common">Human</name>
    <dbReference type="NCBI Taxonomy" id="9606"/>
    <lineage>
        <taxon>Eukaryota</taxon>
        <taxon>Metazoa</taxon>
        <taxon>Chordata</taxon>
        <taxon>Craniata</taxon>
        <taxon>Vertebrata</taxon>
        <taxon>Euteleostomi</taxon>
        <taxon>Mammalia</taxon>
        <taxon>Eutheria</taxon>
        <taxon>Euarchontoglires</taxon>
        <taxon>Primates</taxon>
        <taxon>Haplorrhini</taxon>
        <taxon>Catarrhini</taxon>
        <taxon>Hominidae</taxon>
        <taxon>Homo</taxon>
    </lineage>
</organism>
<gene>
    <name evidence="1" type="primary">OK/SW-cl.89</name>
</gene>
<reference evidence="1" key="1">
    <citation type="submission" date="2001-05" db="EMBL/GenBank/DDBJ databases">
        <title>Identification of immuno-peptidmics that recognized by tumor-reactive CTL generated from TIL of colon cancer patients.</title>
        <authorList>
            <person name="Shichijo S."/>
            <person name="Itoh K."/>
        </authorList>
    </citation>
    <scope>NUCLEOTIDE SEQUENCE</scope>
</reference>
<name>Q8NI78_HUMAN</name>
<protein>
    <submittedName>
        <fullName evidence="1">OK/SW-CL.89</fullName>
    </submittedName>
</protein>
<accession>Q8NI78</accession>